<accession>A0ABW6ALJ2</accession>
<dbReference type="Gene3D" id="3.40.50.11780">
    <property type="match status" value="1"/>
</dbReference>
<proteinExistence type="inferred from homology"/>
<gene>
    <name evidence="3" type="ORF">ACFS25_14105</name>
</gene>
<name>A0ABW6ALJ2_9BACT</name>
<evidence type="ECO:0000313" key="3">
    <source>
        <dbReference type="EMBL" id="MFD2934924.1"/>
    </source>
</evidence>
<reference evidence="4" key="1">
    <citation type="journal article" date="2019" name="Int. J. Syst. Evol. Microbiol.">
        <title>The Global Catalogue of Microorganisms (GCM) 10K type strain sequencing project: providing services to taxonomists for standard genome sequencing and annotation.</title>
        <authorList>
            <consortium name="The Broad Institute Genomics Platform"/>
            <consortium name="The Broad Institute Genome Sequencing Center for Infectious Disease"/>
            <person name="Wu L."/>
            <person name="Ma J."/>
        </authorList>
    </citation>
    <scope>NUCLEOTIDE SEQUENCE [LARGE SCALE GENOMIC DNA]</scope>
    <source>
        <strain evidence="4">KCTC 52490</strain>
    </source>
</reference>
<dbReference type="InterPro" id="IPR052042">
    <property type="entry name" value="Tail_sheath_structural"/>
</dbReference>
<comment type="caution">
    <text evidence="3">The sequence shown here is derived from an EMBL/GenBank/DDBJ whole genome shotgun (WGS) entry which is preliminary data.</text>
</comment>
<dbReference type="PANTHER" id="PTHR35861">
    <property type="match status" value="1"/>
</dbReference>
<evidence type="ECO:0000256" key="1">
    <source>
        <dbReference type="ARBA" id="ARBA00008005"/>
    </source>
</evidence>
<evidence type="ECO:0000313" key="4">
    <source>
        <dbReference type="Proteomes" id="UP001597512"/>
    </source>
</evidence>
<evidence type="ECO:0000259" key="2">
    <source>
        <dbReference type="Pfam" id="PF17482"/>
    </source>
</evidence>
<dbReference type="PANTHER" id="PTHR35861:SF1">
    <property type="entry name" value="PHAGE TAIL SHEATH PROTEIN"/>
    <property type="match status" value="1"/>
</dbReference>
<keyword evidence="4" id="KW-1185">Reference proteome</keyword>
<dbReference type="Pfam" id="PF17482">
    <property type="entry name" value="Phage_sheath_1C"/>
    <property type="match status" value="1"/>
</dbReference>
<comment type="similarity">
    <text evidence="1">Belongs to the myoviridae tail sheath protein family.</text>
</comment>
<feature type="domain" description="Tail sheath protein C-terminal" evidence="2">
    <location>
        <begin position="529"/>
        <end position="635"/>
    </location>
</feature>
<dbReference type="EMBL" id="JBHUOM010000007">
    <property type="protein sequence ID" value="MFD2934924.1"/>
    <property type="molecule type" value="Genomic_DNA"/>
</dbReference>
<protein>
    <submittedName>
        <fullName evidence="3">Phage tail sheath family protein</fullName>
    </submittedName>
</protein>
<dbReference type="RefSeq" id="WP_381501860.1">
    <property type="nucleotide sequence ID" value="NZ_JBHUOM010000007.1"/>
</dbReference>
<sequence>METNIVSTNEVTFQYFGEELVITLQNEPVGKDKDGKDILLNSRQLQLLPSEESRVKADPNVSGKKSAADLILEKNKEEFNDVLTTNPAFRNALIIAAKKAAASNAEVKNALNNGTVAAVMPTVSGTTFKRLQDIKVSDLANNLDVAKALAKASIDLMKKNSFVKTALDVPAVTDKLADVKPNPPEFDNLETLQVESTITLAQAMATILLPLVQENATLLDDLKDNPELNGALAVATVGNQSGDNVTIDNLTTFQVESTITLAQAMATILLPLVQENATLLDDLKGNQELNGALANSILGVPSKINDIMEVGVSQATNELAKAIITFSATNIDLGRALDSDKDLAYVRGKTLKGETESKVVTSYNDAQSDLDAAISAAKKDYQEKVKSNQIDRISVSITKLALERVQTPIGQELVTDFEPIEATVIHNSLLASSKSYVAITKAIARYINTLPASAAMAGVYTSVDNNRGVWKAPANVSLNSVVAPTVSLSDGDQSGLNVDAVSGKSINAIRPFTGLGVLVWGARTLDGNSQDWRYINVRRTMIMIEQSVKLAARSYVFEPNDSGTWTLMNSMISSYLFTLWKRGALAGTKPDDAYQVSIGLGSTMTADDILNGIMNITILVAIVRPAEFIMLTFQQQMQKS</sequence>
<dbReference type="Proteomes" id="UP001597512">
    <property type="component" value="Unassembled WGS sequence"/>
</dbReference>
<organism evidence="3 4">
    <name type="scientific">Spirosoma flavum</name>
    <dbReference type="NCBI Taxonomy" id="2048557"/>
    <lineage>
        <taxon>Bacteria</taxon>
        <taxon>Pseudomonadati</taxon>
        <taxon>Bacteroidota</taxon>
        <taxon>Cytophagia</taxon>
        <taxon>Cytophagales</taxon>
        <taxon>Cytophagaceae</taxon>
        <taxon>Spirosoma</taxon>
    </lineage>
</organism>
<dbReference type="InterPro" id="IPR020287">
    <property type="entry name" value="Tail_sheath_C"/>
</dbReference>